<reference evidence="2 3" key="1">
    <citation type="journal article" date="2013" name="Genome Announc.">
        <title>Genome Sequence of the Obligate Gammaproteobacterial Methanotroph Methylomicrobium album Strain BG8.</title>
        <authorList>
            <person name="Kits K.D."/>
            <person name="Kalyuzhnaya M.G."/>
            <person name="Klotz M.G."/>
            <person name="Jetten M.S."/>
            <person name="Op den Camp H.J."/>
            <person name="Vuilleumier S."/>
            <person name="Bringel F."/>
            <person name="Dispirito A.A."/>
            <person name="Murrell J.C."/>
            <person name="Bruce D."/>
            <person name="Cheng J.F."/>
            <person name="Copeland A."/>
            <person name="Goodwin L."/>
            <person name="Hauser L."/>
            <person name="Lajus A."/>
            <person name="Land M.L."/>
            <person name="Lapidus A."/>
            <person name="Lucas S."/>
            <person name="Medigue C."/>
            <person name="Pitluck S."/>
            <person name="Woyke T."/>
            <person name="Zeytun A."/>
            <person name="Stein L.Y."/>
        </authorList>
    </citation>
    <scope>NUCLEOTIDE SEQUENCE [LARGE SCALE GENOMIC DNA]</scope>
    <source>
        <strain evidence="2 3">BG8</strain>
    </source>
</reference>
<name>H8GQS9_METAL</name>
<evidence type="ECO:0000256" key="1">
    <source>
        <dbReference type="SAM" id="Phobius"/>
    </source>
</evidence>
<keyword evidence="1" id="KW-0472">Membrane</keyword>
<dbReference type="eggNOG" id="ENOG5031N7X">
    <property type="taxonomic scope" value="Bacteria"/>
</dbReference>
<gene>
    <name evidence="2" type="ORF">Metal_3407</name>
</gene>
<dbReference type="AlphaFoldDB" id="H8GQS9"/>
<organism evidence="2 3">
    <name type="scientific">Methylomicrobium album BG8</name>
    <dbReference type="NCBI Taxonomy" id="686340"/>
    <lineage>
        <taxon>Bacteria</taxon>
        <taxon>Pseudomonadati</taxon>
        <taxon>Pseudomonadota</taxon>
        <taxon>Gammaproteobacteria</taxon>
        <taxon>Methylococcales</taxon>
        <taxon>Methylococcaceae</taxon>
        <taxon>Methylomicrobium</taxon>
    </lineage>
</organism>
<dbReference type="STRING" id="686340.Metal_3407"/>
<dbReference type="Proteomes" id="UP000005090">
    <property type="component" value="Chromosome"/>
</dbReference>
<accession>H8GQS9</accession>
<sequence>MSSNITILKWLLALVLIFGGFVLHKIFGVLASDLSDKEYVWLLKLISEFGLFTSVVISVGFFHHWIIATEQRRETEQMFQKVLTRYIDGTVINATKRGFVGITNKELDFSEIMHGLYHGDYVYWLITFDPRYKHHCRELEHAIRKGVHFRMMILKDCPISELCAGEIIDYGVEEFRQYNRLFLSSLEDIAGRIDSRTEGSLGVFVYDTLPSIPLFIILRSASKMMEVYNSFYLAEPVGRMPYLHWQTELKAKSEYSFESANWNMPDLFEDYFKRRWRMECAKLRQAEKNHTSYPDFLYAPVSAKKKCTQLAGNGRNLIRSNGGASNQTGV</sequence>
<evidence type="ECO:0000313" key="2">
    <source>
        <dbReference type="EMBL" id="EIC31064.1"/>
    </source>
</evidence>
<dbReference type="RefSeq" id="WP_005374127.1">
    <property type="nucleotide sequence ID" value="NZ_CM001475.1"/>
</dbReference>
<dbReference type="HOGENOM" id="CLU_841468_0_0_6"/>
<protein>
    <submittedName>
        <fullName evidence="2">Uncharacterized protein</fullName>
    </submittedName>
</protein>
<keyword evidence="3" id="KW-1185">Reference proteome</keyword>
<keyword evidence="1" id="KW-0812">Transmembrane</keyword>
<dbReference type="EMBL" id="CM001475">
    <property type="protein sequence ID" value="EIC31064.1"/>
    <property type="molecule type" value="Genomic_DNA"/>
</dbReference>
<evidence type="ECO:0000313" key="3">
    <source>
        <dbReference type="Proteomes" id="UP000005090"/>
    </source>
</evidence>
<keyword evidence="1" id="KW-1133">Transmembrane helix</keyword>
<feature type="transmembrane region" description="Helical" evidence="1">
    <location>
        <begin position="41"/>
        <end position="68"/>
    </location>
</feature>
<proteinExistence type="predicted"/>